<dbReference type="OrthoDB" id="21539at2759"/>
<organism evidence="3 4">
    <name type="scientific">Galdieria sulphuraria</name>
    <name type="common">Red alga</name>
    <dbReference type="NCBI Taxonomy" id="130081"/>
    <lineage>
        <taxon>Eukaryota</taxon>
        <taxon>Rhodophyta</taxon>
        <taxon>Bangiophyceae</taxon>
        <taxon>Galdieriales</taxon>
        <taxon>Galdieriaceae</taxon>
        <taxon>Galdieria</taxon>
    </lineage>
</organism>
<dbReference type="SMART" id="SM01271">
    <property type="entry name" value="LSM14"/>
    <property type="match status" value="1"/>
</dbReference>
<feature type="domain" description="Sm" evidence="2">
    <location>
        <begin position="42"/>
        <end position="125"/>
    </location>
</feature>
<feature type="region of interest" description="Disordered" evidence="1">
    <location>
        <begin position="434"/>
        <end position="489"/>
    </location>
</feature>
<dbReference type="EMBL" id="KB454513">
    <property type="protein sequence ID" value="EME29027.1"/>
    <property type="molecule type" value="Genomic_DNA"/>
</dbReference>
<dbReference type="GeneID" id="17087856"/>
<reference evidence="4" key="1">
    <citation type="journal article" date="2013" name="Science">
        <title>Gene transfer from bacteria and archaea facilitated evolution of an extremophilic eukaryote.</title>
        <authorList>
            <person name="Schonknecht G."/>
            <person name="Chen W.H."/>
            <person name="Ternes C.M."/>
            <person name="Barbier G.G."/>
            <person name="Shrestha R.P."/>
            <person name="Stanke M."/>
            <person name="Brautigam A."/>
            <person name="Baker B.J."/>
            <person name="Banfield J.F."/>
            <person name="Garavito R.M."/>
            <person name="Carr K."/>
            <person name="Wilkerson C."/>
            <person name="Rensing S.A."/>
            <person name="Gagneul D."/>
            <person name="Dickenson N.E."/>
            <person name="Oesterhelt C."/>
            <person name="Lercher M.J."/>
            <person name="Weber A.P."/>
        </authorList>
    </citation>
    <scope>NUCLEOTIDE SEQUENCE [LARGE SCALE GENOMIC DNA]</scope>
    <source>
        <strain evidence="4">074W</strain>
    </source>
</reference>
<accession>M2XG59</accession>
<dbReference type="InterPro" id="IPR010920">
    <property type="entry name" value="LSM_dom_sf"/>
</dbReference>
<dbReference type="RefSeq" id="XP_005705547.1">
    <property type="nucleotide sequence ID" value="XM_005705490.1"/>
</dbReference>
<sequence length="489" mass="54113">MDQVPHFDLSNSRHESYGQQNRPVGSGFSPRNTQIPQWAPTSSQTLAAPYIGARVSLISNSEIRYEGTLVDIDTKESTLSLQNVRTLGTEGRPRNGPQIPPSPELYDYIVFRGSDIKDLQVLEPPLRQNVFQQYPRSLDDPAILSGGSSYTPLGGMGYSGLYDSHSLGGTNFGTNQGIPSVMPQQSFHSHTQQQYPGVFSPFQHGPWGLVPAESSHDPLEAERKVNIPFGSDRQVQGTMPLGAQRLEPAETETSKAPLPAVGAPSKPRGWGPPPTKGLDARQIKESTIQDISQQSRDTERKDSFHKELIESEPSTNNSKAVANGVDSSERSYIRTQHGQNYDRGSYRGRGRPYYRASRGSGSRNRNRVQNSVAVKESRIEEFDVVAMNEKFEKLGQKGNMISKLAFSIVYLLPPTESKEEDRSKLSEMRKLDAETFGRDSLSQRGGGGAWHGSNRYGGRGRPRYYESSNSGYSRPHSSGRVYRIRGSTS</sequence>
<feature type="compositionally biased region" description="Basic and acidic residues" evidence="1">
    <location>
        <begin position="296"/>
        <end position="309"/>
    </location>
</feature>
<evidence type="ECO:0000313" key="4">
    <source>
        <dbReference type="Proteomes" id="UP000030680"/>
    </source>
</evidence>
<feature type="region of interest" description="Disordered" evidence="1">
    <location>
        <begin position="247"/>
        <end position="372"/>
    </location>
</feature>
<dbReference type="Gramene" id="EME29027">
    <property type="protein sequence ID" value="EME29027"/>
    <property type="gene ID" value="Gasu_35960"/>
</dbReference>
<name>M2XG59_GALSU</name>
<feature type="compositionally biased region" description="Low complexity" evidence="1">
    <location>
        <begin position="353"/>
        <end position="371"/>
    </location>
</feature>
<dbReference type="CDD" id="cd01736">
    <property type="entry name" value="LSm14_N"/>
    <property type="match status" value="1"/>
</dbReference>
<gene>
    <name evidence="3" type="ORF">Gasu_35960</name>
</gene>
<feature type="compositionally biased region" description="Polar residues" evidence="1">
    <location>
        <begin position="285"/>
        <end position="295"/>
    </location>
</feature>
<dbReference type="eggNOG" id="KOG1073">
    <property type="taxonomic scope" value="Eukaryota"/>
</dbReference>
<dbReference type="InterPro" id="IPR047575">
    <property type="entry name" value="Sm"/>
</dbReference>
<dbReference type="GO" id="GO:0003723">
    <property type="term" value="F:RNA binding"/>
    <property type="evidence" value="ECO:0007669"/>
    <property type="project" value="InterPro"/>
</dbReference>
<feature type="compositionally biased region" description="Polar residues" evidence="1">
    <location>
        <begin position="466"/>
        <end position="476"/>
    </location>
</feature>
<dbReference type="PANTHER" id="PTHR13586:SF0">
    <property type="entry name" value="TRAILER HITCH, ISOFORM H"/>
    <property type="match status" value="1"/>
</dbReference>
<dbReference type="STRING" id="130081.M2XG59"/>
<feature type="compositionally biased region" description="Polar residues" evidence="1">
    <location>
        <begin position="17"/>
        <end position="37"/>
    </location>
</feature>
<dbReference type="Pfam" id="PF12701">
    <property type="entry name" value="LSM14"/>
    <property type="match status" value="1"/>
</dbReference>
<evidence type="ECO:0000259" key="2">
    <source>
        <dbReference type="PROSITE" id="PS52002"/>
    </source>
</evidence>
<dbReference type="InterPro" id="IPR025609">
    <property type="entry name" value="Lsm14-like_N"/>
</dbReference>
<feature type="compositionally biased region" description="Gly residues" evidence="1">
    <location>
        <begin position="444"/>
        <end position="459"/>
    </location>
</feature>
<dbReference type="PANTHER" id="PTHR13586">
    <property type="entry name" value="SCD6 PROTEIN-RELATED"/>
    <property type="match status" value="1"/>
</dbReference>
<feature type="region of interest" description="Disordered" evidence="1">
    <location>
        <begin position="1"/>
        <end position="37"/>
    </location>
</feature>
<evidence type="ECO:0000313" key="3">
    <source>
        <dbReference type="EMBL" id="EME29027.1"/>
    </source>
</evidence>
<dbReference type="SUPFAM" id="SSF50182">
    <property type="entry name" value="Sm-like ribonucleoproteins"/>
    <property type="match status" value="1"/>
</dbReference>
<dbReference type="Gene3D" id="2.30.30.100">
    <property type="match status" value="1"/>
</dbReference>
<evidence type="ECO:0000256" key="1">
    <source>
        <dbReference type="SAM" id="MobiDB-lite"/>
    </source>
</evidence>
<dbReference type="KEGG" id="gsl:Gasu_35960"/>
<proteinExistence type="predicted"/>
<dbReference type="Proteomes" id="UP000030680">
    <property type="component" value="Unassembled WGS sequence"/>
</dbReference>
<keyword evidence="4" id="KW-1185">Reference proteome</keyword>
<protein>
    <recommendedName>
        <fullName evidence="2">Sm domain-containing protein</fullName>
    </recommendedName>
</protein>
<dbReference type="PROSITE" id="PS52002">
    <property type="entry name" value="SM"/>
    <property type="match status" value="1"/>
</dbReference>
<dbReference type="AlphaFoldDB" id="M2XG59"/>